<dbReference type="SMART" id="SM00347">
    <property type="entry name" value="HTH_MARR"/>
    <property type="match status" value="1"/>
</dbReference>
<dbReference type="InterPro" id="IPR000835">
    <property type="entry name" value="HTH_MarR-typ"/>
</dbReference>
<dbReference type="InterPro" id="IPR036388">
    <property type="entry name" value="WH-like_DNA-bd_sf"/>
</dbReference>
<gene>
    <name evidence="2" type="ORF">NS184_06025</name>
</gene>
<accession>A0A175RWZ7</accession>
<dbReference type="GO" id="GO:0006950">
    <property type="term" value="P:response to stress"/>
    <property type="evidence" value="ECO:0007669"/>
    <property type="project" value="TreeGrafter"/>
</dbReference>
<organism evidence="2 3">
    <name type="scientific">Curtobacterium luteum</name>
    <dbReference type="NCBI Taxonomy" id="33881"/>
    <lineage>
        <taxon>Bacteria</taxon>
        <taxon>Bacillati</taxon>
        <taxon>Actinomycetota</taxon>
        <taxon>Actinomycetes</taxon>
        <taxon>Micrococcales</taxon>
        <taxon>Microbacteriaceae</taxon>
        <taxon>Curtobacterium</taxon>
    </lineage>
</organism>
<dbReference type="Pfam" id="PF12802">
    <property type="entry name" value="MarR_2"/>
    <property type="match status" value="1"/>
</dbReference>
<feature type="domain" description="HTH marR-type" evidence="1">
    <location>
        <begin position="22"/>
        <end position="158"/>
    </location>
</feature>
<sequence>MSTEEVTNSAGYWYDDRSRVDAVDVLNALRRYRTAENAAQRRAREALGVGENALLALRVLIDAEQSGRRMNSKQLAEELGITAASTSALVDRLVRSGHIERHPDPHDRRGVFLTASGESMRQAFRVLDQLDESGAEVASSLSGSELRVIVSFLEDMTRVVDHIAPADAQSDDVAVA</sequence>
<dbReference type="AlphaFoldDB" id="A0A175RWZ7"/>
<evidence type="ECO:0000313" key="3">
    <source>
        <dbReference type="Proteomes" id="UP000078252"/>
    </source>
</evidence>
<dbReference type="GO" id="GO:0003700">
    <property type="term" value="F:DNA-binding transcription factor activity"/>
    <property type="evidence" value="ECO:0007669"/>
    <property type="project" value="InterPro"/>
</dbReference>
<dbReference type="PRINTS" id="PR00598">
    <property type="entry name" value="HTHMARR"/>
</dbReference>
<evidence type="ECO:0000313" key="2">
    <source>
        <dbReference type="EMBL" id="KTR08315.1"/>
    </source>
</evidence>
<dbReference type="PATRIC" id="fig|33881.3.peg.1501"/>
<proteinExistence type="predicted"/>
<dbReference type="OrthoDB" id="162531at2"/>
<name>A0A175RWZ7_9MICO</name>
<dbReference type="PANTHER" id="PTHR33164:SF43">
    <property type="entry name" value="HTH-TYPE TRANSCRIPTIONAL REPRESSOR YETL"/>
    <property type="match status" value="1"/>
</dbReference>
<evidence type="ECO:0000259" key="1">
    <source>
        <dbReference type="PROSITE" id="PS50995"/>
    </source>
</evidence>
<dbReference type="Gene3D" id="1.10.10.10">
    <property type="entry name" value="Winged helix-like DNA-binding domain superfamily/Winged helix DNA-binding domain"/>
    <property type="match status" value="1"/>
</dbReference>
<dbReference type="Proteomes" id="UP000078252">
    <property type="component" value="Unassembled WGS sequence"/>
</dbReference>
<dbReference type="PROSITE" id="PS50995">
    <property type="entry name" value="HTH_MARR_2"/>
    <property type="match status" value="1"/>
</dbReference>
<dbReference type="EMBL" id="LDQC01000032">
    <property type="protein sequence ID" value="KTR08315.1"/>
    <property type="molecule type" value="Genomic_DNA"/>
</dbReference>
<dbReference type="PANTHER" id="PTHR33164">
    <property type="entry name" value="TRANSCRIPTIONAL REGULATOR, MARR FAMILY"/>
    <property type="match status" value="1"/>
</dbReference>
<dbReference type="STRING" id="33881.NS184_06025"/>
<dbReference type="SUPFAM" id="SSF46785">
    <property type="entry name" value="Winged helix' DNA-binding domain"/>
    <property type="match status" value="1"/>
</dbReference>
<protein>
    <recommendedName>
        <fullName evidence="1">HTH marR-type domain-containing protein</fullName>
    </recommendedName>
</protein>
<reference evidence="2 3" key="1">
    <citation type="journal article" date="2016" name="Front. Microbiol.">
        <title>Genomic Resource of Rice Seed Associated Bacteria.</title>
        <authorList>
            <person name="Midha S."/>
            <person name="Bansal K."/>
            <person name="Sharma S."/>
            <person name="Kumar N."/>
            <person name="Patil P.P."/>
            <person name="Chaudhry V."/>
            <person name="Patil P.B."/>
        </authorList>
    </citation>
    <scope>NUCLEOTIDE SEQUENCE [LARGE SCALE GENOMIC DNA]</scope>
    <source>
        <strain evidence="2 3">NS184</strain>
    </source>
</reference>
<dbReference type="InterPro" id="IPR039422">
    <property type="entry name" value="MarR/SlyA-like"/>
</dbReference>
<dbReference type="RefSeq" id="WP_058725235.1">
    <property type="nucleotide sequence ID" value="NZ_LDQC01000032.1"/>
</dbReference>
<dbReference type="InterPro" id="IPR036390">
    <property type="entry name" value="WH_DNA-bd_sf"/>
</dbReference>
<comment type="caution">
    <text evidence="2">The sequence shown here is derived from an EMBL/GenBank/DDBJ whole genome shotgun (WGS) entry which is preliminary data.</text>
</comment>